<name>A0AAV7R1E7_PLEWA</name>
<feature type="domain" description="Integrase catalytic" evidence="2">
    <location>
        <begin position="125"/>
        <end position="228"/>
    </location>
</feature>
<reference evidence="3" key="1">
    <citation type="journal article" date="2022" name="bioRxiv">
        <title>Sequencing and chromosome-scale assembly of the giantPleurodeles waltlgenome.</title>
        <authorList>
            <person name="Brown T."/>
            <person name="Elewa A."/>
            <person name="Iarovenko S."/>
            <person name="Subramanian E."/>
            <person name="Araus A.J."/>
            <person name="Petzold A."/>
            <person name="Susuki M."/>
            <person name="Suzuki K.-i.T."/>
            <person name="Hayashi T."/>
            <person name="Toyoda A."/>
            <person name="Oliveira C."/>
            <person name="Osipova E."/>
            <person name="Leigh N.D."/>
            <person name="Simon A."/>
            <person name="Yun M.H."/>
        </authorList>
    </citation>
    <scope>NUCLEOTIDE SEQUENCE</scope>
    <source>
        <strain evidence="3">20211129_DDA</strain>
        <tissue evidence="3">Liver</tissue>
    </source>
</reference>
<dbReference type="EMBL" id="JANPWB010000010">
    <property type="protein sequence ID" value="KAJ1144440.1"/>
    <property type="molecule type" value="Genomic_DNA"/>
</dbReference>
<dbReference type="GO" id="GO:0015074">
    <property type="term" value="P:DNA integration"/>
    <property type="evidence" value="ECO:0007669"/>
    <property type="project" value="InterPro"/>
</dbReference>
<dbReference type="Gene3D" id="1.10.340.70">
    <property type="match status" value="1"/>
</dbReference>
<dbReference type="Pfam" id="PF00665">
    <property type="entry name" value="rve"/>
    <property type="match status" value="1"/>
</dbReference>
<dbReference type="PANTHER" id="PTHR37984:SF5">
    <property type="entry name" value="PROTEIN NYNRIN-LIKE"/>
    <property type="match status" value="1"/>
</dbReference>
<dbReference type="GO" id="GO:0003676">
    <property type="term" value="F:nucleic acid binding"/>
    <property type="evidence" value="ECO:0007669"/>
    <property type="project" value="InterPro"/>
</dbReference>
<dbReference type="PROSITE" id="PS50994">
    <property type="entry name" value="INTEGRASE"/>
    <property type="match status" value="1"/>
</dbReference>
<evidence type="ECO:0000256" key="1">
    <source>
        <dbReference type="ARBA" id="ARBA00039658"/>
    </source>
</evidence>
<dbReference type="InterPro" id="IPR012337">
    <property type="entry name" value="RNaseH-like_sf"/>
</dbReference>
<organism evidence="3 4">
    <name type="scientific">Pleurodeles waltl</name>
    <name type="common">Iberian ribbed newt</name>
    <dbReference type="NCBI Taxonomy" id="8319"/>
    <lineage>
        <taxon>Eukaryota</taxon>
        <taxon>Metazoa</taxon>
        <taxon>Chordata</taxon>
        <taxon>Craniata</taxon>
        <taxon>Vertebrata</taxon>
        <taxon>Euteleostomi</taxon>
        <taxon>Amphibia</taxon>
        <taxon>Batrachia</taxon>
        <taxon>Caudata</taxon>
        <taxon>Salamandroidea</taxon>
        <taxon>Salamandridae</taxon>
        <taxon>Pleurodelinae</taxon>
        <taxon>Pleurodeles</taxon>
    </lineage>
</organism>
<dbReference type="Pfam" id="PF17921">
    <property type="entry name" value="Integrase_H2C2"/>
    <property type="match status" value="1"/>
</dbReference>
<evidence type="ECO:0000259" key="2">
    <source>
        <dbReference type="PROSITE" id="PS50994"/>
    </source>
</evidence>
<protein>
    <recommendedName>
        <fullName evidence="1">Gypsy retrotransposon integrase-like protein 1</fullName>
    </recommendedName>
</protein>
<dbReference type="PANTHER" id="PTHR37984">
    <property type="entry name" value="PROTEIN CBG26694"/>
    <property type="match status" value="1"/>
</dbReference>
<dbReference type="InterPro" id="IPR001584">
    <property type="entry name" value="Integrase_cat-core"/>
</dbReference>
<dbReference type="Proteomes" id="UP001066276">
    <property type="component" value="Chromosome 6"/>
</dbReference>
<dbReference type="InterPro" id="IPR041588">
    <property type="entry name" value="Integrase_H2C2"/>
</dbReference>
<accession>A0AAV7R1E7</accession>
<gene>
    <name evidence="3" type="ORF">NDU88_010739</name>
</gene>
<dbReference type="FunFam" id="1.10.340.70:FF:000003">
    <property type="entry name" value="Protein CBG25708"/>
    <property type="match status" value="1"/>
</dbReference>
<keyword evidence="4" id="KW-1185">Reference proteome</keyword>
<evidence type="ECO:0000313" key="3">
    <source>
        <dbReference type="EMBL" id="KAJ1144440.1"/>
    </source>
</evidence>
<evidence type="ECO:0000313" key="4">
    <source>
        <dbReference type="Proteomes" id="UP001066276"/>
    </source>
</evidence>
<sequence length="228" mass="26055">MQPSTRLKKRFNTEWKLFLERTKAVNQECKAAMQGMWRVRDKLSMDGQGLVLRGRRIVLPQSLWAKVVELAHQGHQGAAKTKARLRAKVWFPGMDSQVDELVGKCHSCIITSGEPRCCPVVTEPAIVKPWTKVRMDFGSFPDGRLTVVIIDSCTKFPVVDVVPSTAFENVRLVLQKTFAMFGLPDEVRTDNGPPFHGQEFRFYLEGLAIRHRKVWNKEKTVRNVYKNS</sequence>
<dbReference type="InterPro" id="IPR036397">
    <property type="entry name" value="RNaseH_sf"/>
</dbReference>
<dbReference type="Gene3D" id="3.30.420.10">
    <property type="entry name" value="Ribonuclease H-like superfamily/Ribonuclease H"/>
    <property type="match status" value="1"/>
</dbReference>
<dbReference type="InterPro" id="IPR050951">
    <property type="entry name" value="Retrovirus_Pol_polyprotein"/>
</dbReference>
<dbReference type="AlphaFoldDB" id="A0AAV7R1E7"/>
<dbReference type="SUPFAM" id="SSF53098">
    <property type="entry name" value="Ribonuclease H-like"/>
    <property type="match status" value="1"/>
</dbReference>
<proteinExistence type="predicted"/>
<comment type="caution">
    <text evidence="3">The sequence shown here is derived from an EMBL/GenBank/DDBJ whole genome shotgun (WGS) entry which is preliminary data.</text>
</comment>